<accession>A0AA40C447</accession>
<proteinExistence type="predicted"/>
<feature type="region of interest" description="Disordered" evidence="1">
    <location>
        <begin position="77"/>
        <end position="96"/>
    </location>
</feature>
<dbReference type="AlphaFoldDB" id="A0AA40C447"/>
<sequence>MLDQRIAEAEEQLAEAKEQLLDERQRQLHALRATSSATNTPTPTASTAKTVPTTSTAPNFLDTGGFVGGLQFGLPQLRPGPLREAEPALAGMPSSPTGEQNGVLVLDCRIKNGNLLLFLPFEDACRLLVYGVKVAEGDDFIPASQVHPDHFATAQEPGGGGGGGGGRGGLQRCLNRKKCVFCSGSHDTKGCNLSNAHHQTDAHPSWKCPNCLGISVISAANVPHLLSRESSGRPALNPSKTQPVPAHIQSSPARPAQSPRSIYNTEVKTGM</sequence>
<feature type="compositionally biased region" description="Low complexity" evidence="1">
    <location>
        <begin position="248"/>
        <end position="262"/>
    </location>
</feature>
<protein>
    <submittedName>
        <fullName evidence="2">Uncharacterized protein</fullName>
    </submittedName>
</protein>
<organism evidence="2 3">
    <name type="scientific">Immersiella caudata</name>
    <dbReference type="NCBI Taxonomy" id="314043"/>
    <lineage>
        <taxon>Eukaryota</taxon>
        <taxon>Fungi</taxon>
        <taxon>Dikarya</taxon>
        <taxon>Ascomycota</taxon>
        <taxon>Pezizomycotina</taxon>
        <taxon>Sordariomycetes</taxon>
        <taxon>Sordariomycetidae</taxon>
        <taxon>Sordariales</taxon>
        <taxon>Lasiosphaeriaceae</taxon>
        <taxon>Immersiella</taxon>
    </lineage>
</organism>
<gene>
    <name evidence="2" type="ORF">B0T14DRAFT_583797</name>
</gene>
<reference evidence="2" key="1">
    <citation type="submission" date="2023-06" db="EMBL/GenBank/DDBJ databases">
        <title>Genome-scale phylogeny and comparative genomics of the fungal order Sordariales.</title>
        <authorList>
            <consortium name="Lawrence Berkeley National Laboratory"/>
            <person name="Hensen N."/>
            <person name="Bonometti L."/>
            <person name="Westerberg I."/>
            <person name="Brannstrom I.O."/>
            <person name="Guillou S."/>
            <person name="Cros-Aarteil S."/>
            <person name="Calhoun S."/>
            <person name="Haridas S."/>
            <person name="Kuo A."/>
            <person name="Mondo S."/>
            <person name="Pangilinan J."/>
            <person name="Riley R."/>
            <person name="Labutti K."/>
            <person name="Andreopoulos B."/>
            <person name="Lipzen A."/>
            <person name="Chen C."/>
            <person name="Yanf M."/>
            <person name="Daum C."/>
            <person name="Ng V."/>
            <person name="Clum A."/>
            <person name="Steindorff A."/>
            <person name="Ohm R."/>
            <person name="Martin F."/>
            <person name="Silar P."/>
            <person name="Natvig D."/>
            <person name="Lalanne C."/>
            <person name="Gautier V."/>
            <person name="Ament-Velasquez S.L."/>
            <person name="Kruys A."/>
            <person name="Hutchinson M.I."/>
            <person name="Powell A.J."/>
            <person name="Barry K."/>
            <person name="Miller A.N."/>
            <person name="Grigoriev I.V."/>
            <person name="Debuchy R."/>
            <person name="Gladieux P."/>
            <person name="Thoren M.H."/>
            <person name="Johannesson H."/>
        </authorList>
    </citation>
    <scope>NUCLEOTIDE SEQUENCE</scope>
    <source>
        <strain evidence="2">CBS 606.72</strain>
    </source>
</reference>
<comment type="caution">
    <text evidence="2">The sequence shown here is derived from an EMBL/GenBank/DDBJ whole genome shotgun (WGS) entry which is preliminary data.</text>
</comment>
<keyword evidence="3" id="KW-1185">Reference proteome</keyword>
<evidence type="ECO:0000313" key="2">
    <source>
        <dbReference type="EMBL" id="KAK0624350.1"/>
    </source>
</evidence>
<dbReference type="Proteomes" id="UP001175000">
    <property type="component" value="Unassembled WGS sequence"/>
</dbReference>
<evidence type="ECO:0000256" key="1">
    <source>
        <dbReference type="SAM" id="MobiDB-lite"/>
    </source>
</evidence>
<evidence type="ECO:0000313" key="3">
    <source>
        <dbReference type="Proteomes" id="UP001175000"/>
    </source>
</evidence>
<dbReference type="EMBL" id="JAULSU010000003">
    <property type="protein sequence ID" value="KAK0624350.1"/>
    <property type="molecule type" value="Genomic_DNA"/>
</dbReference>
<feature type="region of interest" description="Disordered" evidence="1">
    <location>
        <begin position="32"/>
        <end position="55"/>
    </location>
</feature>
<name>A0AA40C447_9PEZI</name>
<feature type="region of interest" description="Disordered" evidence="1">
    <location>
        <begin position="228"/>
        <end position="271"/>
    </location>
</feature>
<feature type="compositionally biased region" description="Low complexity" evidence="1">
    <location>
        <begin position="33"/>
        <end position="55"/>
    </location>
</feature>